<dbReference type="SUPFAM" id="SSF51322">
    <property type="entry name" value="Cyanovirin-N"/>
    <property type="match status" value="1"/>
</dbReference>
<sequence>MTSKGGSSRNAPTHKATPCSHSSHQETIPASELPALRTHPSHLTCTMLLQTIISTLFLAATATAFQWPLRGNQLLGWFEDFKEGEVPQKYRSGNSAFNGTCDTLNLFRAGVEGFLTLSAYCLDSHANNSTRYLTELNLNRCLLNYDGQLSYSISRYAWLNPLNCARVSLGKSWC</sequence>
<name>A0A9P9AQP9_9HYPO</name>
<dbReference type="Gene3D" id="2.30.60.10">
    <property type="entry name" value="Cyanovirin-N"/>
    <property type="match status" value="1"/>
</dbReference>
<dbReference type="InterPro" id="IPR036673">
    <property type="entry name" value="Cyanovirin-N_sf"/>
</dbReference>
<accession>A0A9P9AQP9</accession>
<proteinExistence type="predicted"/>
<dbReference type="AlphaFoldDB" id="A0A9P9AQP9"/>
<dbReference type="Proteomes" id="UP000777438">
    <property type="component" value="Unassembled WGS sequence"/>
</dbReference>
<comment type="caution">
    <text evidence="2">The sequence shown here is derived from an EMBL/GenBank/DDBJ whole genome shotgun (WGS) entry which is preliminary data.</text>
</comment>
<reference evidence="2 3" key="1">
    <citation type="journal article" date="2021" name="Nat. Commun.">
        <title>Genetic determinants of endophytism in the Arabidopsis root mycobiome.</title>
        <authorList>
            <person name="Mesny F."/>
            <person name="Miyauchi S."/>
            <person name="Thiergart T."/>
            <person name="Pickel B."/>
            <person name="Atanasova L."/>
            <person name="Karlsson M."/>
            <person name="Huettel B."/>
            <person name="Barry K.W."/>
            <person name="Haridas S."/>
            <person name="Chen C."/>
            <person name="Bauer D."/>
            <person name="Andreopoulos W."/>
            <person name="Pangilinan J."/>
            <person name="LaButti K."/>
            <person name="Riley R."/>
            <person name="Lipzen A."/>
            <person name="Clum A."/>
            <person name="Drula E."/>
            <person name="Henrissat B."/>
            <person name="Kohler A."/>
            <person name="Grigoriev I.V."/>
            <person name="Martin F.M."/>
            <person name="Hacquard S."/>
        </authorList>
    </citation>
    <scope>NUCLEOTIDE SEQUENCE [LARGE SCALE GENOMIC DNA]</scope>
    <source>
        <strain evidence="2 3">MPI-CAGE-CH-0241</strain>
    </source>
</reference>
<dbReference type="EMBL" id="JAGPYM010000004">
    <property type="protein sequence ID" value="KAH6895357.1"/>
    <property type="molecule type" value="Genomic_DNA"/>
</dbReference>
<evidence type="ECO:0008006" key="4">
    <source>
        <dbReference type="Google" id="ProtNLM"/>
    </source>
</evidence>
<organism evidence="2 3">
    <name type="scientific">Thelonectria olida</name>
    <dbReference type="NCBI Taxonomy" id="1576542"/>
    <lineage>
        <taxon>Eukaryota</taxon>
        <taxon>Fungi</taxon>
        <taxon>Dikarya</taxon>
        <taxon>Ascomycota</taxon>
        <taxon>Pezizomycotina</taxon>
        <taxon>Sordariomycetes</taxon>
        <taxon>Hypocreomycetidae</taxon>
        <taxon>Hypocreales</taxon>
        <taxon>Nectriaceae</taxon>
        <taxon>Thelonectria</taxon>
    </lineage>
</organism>
<feature type="compositionally biased region" description="Polar residues" evidence="1">
    <location>
        <begin position="1"/>
        <end position="11"/>
    </location>
</feature>
<dbReference type="OrthoDB" id="4986502at2759"/>
<evidence type="ECO:0000313" key="3">
    <source>
        <dbReference type="Proteomes" id="UP000777438"/>
    </source>
</evidence>
<feature type="region of interest" description="Disordered" evidence="1">
    <location>
        <begin position="1"/>
        <end position="27"/>
    </location>
</feature>
<protein>
    <recommendedName>
        <fullName evidence="4">Cyanovirin-N domain-containing protein</fullName>
    </recommendedName>
</protein>
<keyword evidence="3" id="KW-1185">Reference proteome</keyword>
<evidence type="ECO:0000256" key="1">
    <source>
        <dbReference type="SAM" id="MobiDB-lite"/>
    </source>
</evidence>
<evidence type="ECO:0000313" key="2">
    <source>
        <dbReference type="EMBL" id="KAH6895357.1"/>
    </source>
</evidence>
<gene>
    <name evidence="2" type="ORF">B0T10DRAFT_477749</name>
</gene>